<dbReference type="InterPro" id="IPR024534">
    <property type="entry name" value="JetD_C"/>
</dbReference>
<evidence type="ECO:0000313" key="2">
    <source>
        <dbReference type="EMBL" id="NOH46468.1"/>
    </source>
</evidence>
<dbReference type="EMBL" id="VTYN01000001">
    <property type="protein sequence ID" value="NOH46468.1"/>
    <property type="molecule type" value="Genomic_DNA"/>
</dbReference>
<dbReference type="InterPro" id="IPR036078">
    <property type="entry name" value="Spo11/TopoVI_A_sf"/>
</dbReference>
<evidence type="ECO:0000313" key="3">
    <source>
        <dbReference type="Proteomes" id="UP000572072"/>
    </source>
</evidence>
<reference evidence="2 3" key="1">
    <citation type="submission" date="2019-08" db="EMBL/GenBank/DDBJ databases">
        <title>Draft genome sequencing and comparative genomics of hatchery-associated Vibrios.</title>
        <authorList>
            <person name="Kehlet-Delgado H."/>
            <person name="Mueller R.S."/>
        </authorList>
    </citation>
    <scope>NUCLEOTIDE SEQUENCE [LARGE SCALE GENOMIC DNA]</scope>
    <source>
        <strain evidence="2 3">00-78-3</strain>
    </source>
</reference>
<evidence type="ECO:0000259" key="1">
    <source>
        <dbReference type="Pfam" id="PF09983"/>
    </source>
</evidence>
<feature type="domain" description="Wadjet protein JetD C-terminal" evidence="1">
    <location>
        <begin position="259"/>
        <end position="403"/>
    </location>
</feature>
<dbReference type="GO" id="GO:0003677">
    <property type="term" value="F:DNA binding"/>
    <property type="evidence" value="ECO:0007669"/>
    <property type="project" value="InterPro"/>
</dbReference>
<proteinExistence type="predicted"/>
<organism evidence="2 3">
    <name type="scientific">Vibrio rotiferianus</name>
    <dbReference type="NCBI Taxonomy" id="190895"/>
    <lineage>
        <taxon>Bacteria</taxon>
        <taxon>Pseudomonadati</taxon>
        <taxon>Pseudomonadota</taxon>
        <taxon>Gammaproteobacteria</taxon>
        <taxon>Vibrionales</taxon>
        <taxon>Vibrionaceae</taxon>
        <taxon>Vibrio</taxon>
    </lineage>
</organism>
<dbReference type="GO" id="GO:0005694">
    <property type="term" value="C:chromosome"/>
    <property type="evidence" value="ECO:0007669"/>
    <property type="project" value="InterPro"/>
</dbReference>
<dbReference type="Gene3D" id="3.40.1360.10">
    <property type="match status" value="1"/>
</dbReference>
<accession>A0A7Y4DZU8</accession>
<protein>
    <recommendedName>
        <fullName evidence="1">Wadjet protein JetD C-terminal domain-containing protein</fullName>
    </recommendedName>
</protein>
<sequence length="410" mass="47046">MINSLLEKLIKACNQPNTLIERKKFKITQKRYDFYHSLTIGERLKCHEQLELIGNQTGALRLEYAAKAFDDENLIDNIELTDVRKLCCFLNIHVFSDETELAIEALEDIKNSCPRWLYDTLTEIQNGWREGKKPYHCSTNDKDKILDVCRFIIWTESISPSQLVSVDIRTVSVQLFNDSKKLESLASKVKSLMKNKLPEEVMALSALDVLSYIGISRFPPLFRFKGNLTVQFKSGHIDTVDCWPNIGVSPDGVVDIVLKQYPRYVLFIENQTTFERYCREVSDNGLVFYTNGFPSRAWQLLYSKLEASLPPDTPIFHWGDIDVGGYQILVFMDSLFNRAVTPYMMNPIELVSTSERTVSKGKLVKSLDKVRRGPILDLKNTLHSIDEDDIYWIEQESIAIKAVTFNASSI</sequence>
<dbReference type="SUPFAM" id="SSF56726">
    <property type="entry name" value="DNA topoisomerase IV, alpha subunit"/>
    <property type="match status" value="1"/>
</dbReference>
<comment type="caution">
    <text evidence="2">The sequence shown here is derived from an EMBL/GenBank/DDBJ whole genome shotgun (WGS) entry which is preliminary data.</text>
</comment>
<dbReference type="RefSeq" id="WP_171356724.1">
    <property type="nucleotide sequence ID" value="NZ_VTYN01000001.1"/>
</dbReference>
<gene>
    <name evidence="2" type="ORF">F0262_00120</name>
</gene>
<dbReference type="Pfam" id="PF09983">
    <property type="entry name" value="JetD_C"/>
    <property type="match status" value="1"/>
</dbReference>
<dbReference type="Proteomes" id="UP000572072">
    <property type="component" value="Unassembled WGS sequence"/>
</dbReference>
<name>A0A7Y4DZU8_9VIBR</name>
<dbReference type="AlphaFoldDB" id="A0A7Y4DZU8"/>